<feature type="transmembrane region" description="Helical" evidence="1">
    <location>
        <begin position="621"/>
        <end position="641"/>
    </location>
</feature>
<dbReference type="AlphaFoldDB" id="A0A397TNI4"/>
<protein>
    <submittedName>
        <fullName evidence="2">Uncharacterized protein</fullName>
    </submittedName>
</protein>
<evidence type="ECO:0000313" key="3">
    <source>
        <dbReference type="Proteomes" id="UP000265703"/>
    </source>
</evidence>
<reference evidence="2 3" key="1">
    <citation type="submission" date="2018-06" db="EMBL/GenBank/DDBJ databases">
        <title>Comparative genomics reveals the genomic features of Rhizophagus irregularis, R. cerebriforme, R. diaphanum and Gigaspora rosea, and their symbiotic lifestyle signature.</title>
        <authorList>
            <person name="Morin E."/>
            <person name="San Clemente H."/>
            <person name="Chen E.C.H."/>
            <person name="De La Providencia I."/>
            <person name="Hainaut M."/>
            <person name="Kuo A."/>
            <person name="Kohler A."/>
            <person name="Murat C."/>
            <person name="Tang N."/>
            <person name="Roy S."/>
            <person name="Loubradou J."/>
            <person name="Henrissat B."/>
            <person name="Grigoriev I.V."/>
            <person name="Corradi N."/>
            <person name="Roux C."/>
            <person name="Martin F.M."/>
        </authorList>
    </citation>
    <scope>NUCLEOTIDE SEQUENCE [LARGE SCALE GENOMIC DNA]</scope>
    <source>
        <strain evidence="2 3">DAOM 227022</strain>
    </source>
</reference>
<evidence type="ECO:0000256" key="1">
    <source>
        <dbReference type="SAM" id="Phobius"/>
    </source>
</evidence>
<evidence type="ECO:0000313" key="2">
    <source>
        <dbReference type="EMBL" id="RIA99528.1"/>
    </source>
</evidence>
<dbReference type="EMBL" id="QKYT01000003">
    <property type="protein sequence ID" value="RIA99528.1"/>
    <property type="molecule type" value="Genomic_DNA"/>
</dbReference>
<name>A0A397TNI4_9GLOM</name>
<keyword evidence="3" id="KW-1185">Reference proteome</keyword>
<dbReference type="STRING" id="658196.A0A397TNI4"/>
<keyword evidence="1" id="KW-0472">Membrane</keyword>
<gene>
    <name evidence="2" type="ORF">C1645_800583</name>
</gene>
<sequence>MAIIALSVLHRKIKNIFGMLMNWNKEILSYDVNLNCPYIANDLPTVATNINLDGFIVISKDVNHQLTWNEFIFSHETAQVEGQQEQSEKLSVILDSIGTFSYPNQTDLIDYSVFGTVEGTYGVLILLQNLDIKNVDLINSYQAQPIYMVYLAFIRTNTIQILQRPTLIYETSEVQITWIHIQSCKVGFVDHANICFLKSIVNRGGFLLSATVEISFLSSGSVVNIEQLGLDNNIEQSTPNNNVNNNNITDSVIPLENDGLLLIRHAGNALIGRIYDQNENNTGRVWDIPGSLTTNNRLLGFGVFKNNTVWIALDNLNNLVANNYIFRILSSDMPKFIKDYGYHNLLVTSTEPKINDTLLTPYPDKINITYSIPITPGPGNITIYQNDERNTLTVIRQTFSGNSKYCQIDEDERTTISCDILKSTFNLLNTPYTVKIDNNFVKSSLLDEPLLGIPDGFWTFKTNASSNENTHTNDITILLRLNNEGTKLFSKKKEFLDNLHKELSDVIPTKSDRLNFTDRVQNDASTPSGRILIELNILAGHNPNSLQVLDNLKTLIENKDITMISSLNHTKFLDETYGVYIVPSLWGTVKYLFIGFLLICIILGSLYLWARYRHPEGHNSAIFKVPLVLFDLVMDILFVIYDGKTFPSLFIPSADVEELNILKSKIAGLEVFSAPYSQVGLSWILAGSALNVLTTDLPQVIIQGDVKGY</sequence>
<keyword evidence="1" id="KW-0812">Transmembrane</keyword>
<feature type="transmembrane region" description="Helical" evidence="1">
    <location>
        <begin position="591"/>
        <end position="609"/>
    </location>
</feature>
<keyword evidence="1" id="KW-1133">Transmembrane helix</keyword>
<dbReference type="Proteomes" id="UP000265703">
    <property type="component" value="Unassembled WGS sequence"/>
</dbReference>
<dbReference type="OrthoDB" id="2417088at2759"/>
<comment type="caution">
    <text evidence="2">The sequence shown here is derived from an EMBL/GenBank/DDBJ whole genome shotgun (WGS) entry which is preliminary data.</text>
</comment>
<organism evidence="2 3">
    <name type="scientific">Glomus cerebriforme</name>
    <dbReference type="NCBI Taxonomy" id="658196"/>
    <lineage>
        <taxon>Eukaryota</taxon>
        <taxon>Fungi</taxon>
        <taxon>Fungi incertae sedis</taxon>
        <taxon>Mucoromycota</taxon>
        <taxon>Glomeromycotina</taxon>
        <taxon>Glomeromycetes</taxon>
        <taxon>Glomerales</taxon>
        <taxon>Glomeraceae</taxon>
        <taxon>Glomus</taxon>
    </lineage>
</organism>
<accession>A0A397TNI4</accession>
<proteinExistence type="predicted"/>